<dbReference type="Proteomes" id="UP000467006">
    <property type="component" value="Chromosome"/>
</dbReference>
<evidence type="ECO:0000313" key="2">
    <source>
        <dbReference type="EMBL" id="BBX18689.1"/>
    </source>
</evidence>
<accession>A0A7I7K5C7</accession>
<organism evidence="2 3">
    <name type="scientific">Mycolicibacterium duvalii</name>
    <dbReference type="NCBI Taxonomy" id="39688"/>
    <lineage>
        <taxon>Bacteria</taxon>
        <taxon>Bacillati</taxon>
        <taxon>Actinomycetota</taxon>
        <taxon>Actinomycetes</taxon>
        <taxon>Mycobacteriales</taxon>
        <taxon>Mycobacteriaceae</taxon>
        <taxon>Mycolicibacterium</taxon>
    </lineage>
</organism>
<feature type="domain" description="Smf/DprA SLOG" evidence="1">
    <location>
        <begin position="94"/>
        <end position="255"/>
    </location>
</feature>
<evidence type="ECO:0000313" key="3">
    <source>
        <dbReference type="Proteomes" id="UP000467006"/>
    </source>
</evidence>
<name>A0A7I7K5C7_9MYCO</name>
<sequence>MTPLNDADLAAIALTSRLVGEETEPLSAREFWELSQAHEPSNFLGLSADEIVTEYSTTVEMAERITHLLNHATGLAIAIETLDHSGIWTMTGLGQNYPKRLRQQLRDDRPVVLHGVGETGILSMECIGIVGDSHLTTDAVRVTQLLAESLAKSARAVVSRVDDGVGRQAMNAAFEADGSVIGVPEVPLQQVISRPRIRKGVIGGRICLVTSDAPSTPVTPSQPGVDRLVYGISDCTIVMACARERGPTWDGALDAIERGYGRIVSWVGAGSGPSNRALVDAGAEQLADVAQLSDLVSGRSSTSPAAAVPKAPGDQLWLDFGSAP</sequence>
<dbReference type="Pfam" id="PF02481">
    <property type="entry name" value="DNA_processg_A"/>
    <property type="match status" value="1"/>
</dbReference>
<dbReference type="Gene3D" id="3.40.50.450">
    <property type="match status" value="1"/>
</dbReference>
<reference evidence="2 3" key="1">
    <citation type="journal article" date="2019" name="Emerg. Microbes Infect.">
        <title>Comprehensive subspecies identification of 175 nontuberculous mycobacteria species based on 7547 genomic profiles.</title>
        <authorList>
            <person name="Matsumoto Y."/>
            <person name="Kinjo T."/>
            <person name="Motooka D."/>
            <person name="Nabeya D."/>
            <person name="Jung N."/>
            <person name="Uechi K."/>
            <person name="Horii T."/>
            <person name="Iida T."/>
            <person name="Fujita J."/>
            <person name="Nakamura S."/>
        </authorList>
    </citation>
    <scope>NUCLEOTIDE SEQUENCE [LARGE SCALE GENOMIC DNA]</scope>
    <source>
        <strain evidence="2 3">JCM 6396</strain>
    </source>
</reference>
<dbReference type="KEGG" id="mdu:MDUV_35490"/>
<evidence type="ECO:0000259" key="1">
    <source>
        <dbReference type="Pfam" id="PF02481"/>
    </source>
</evidence>
<dbReference type="AlphaFoldDB" id="A0A7I7K5C7"/>
<dbReference type="InterPro" id="IPR057666">
    <property type="entry name" value="DrpA_SLOG"/>
</dbReference>
<gene>
    <name evidence="2" type="ORF">MDUV_35490</name>
</gene>
<dbReference type="EMBL" id="AP022563">
    <property type="protein sequence ID" value="BBX18689.1"/>
    <property type="molecule type" value="Genomic_DNA"/>
</dbReference>
<proteinExistence type="predicted"/>
<dbReference type="SUPFAM" id="SSF102405">
    <property type="entry name" value="MCP/YpsA-like"/>
    <property type="match status" value="1"/>
</dbReference>
<protein>
    <recommendedName>
        <fullName evidence="1">Smf/DprA SLOG domain-containing protein</fullName>
    </recommendedName>
</protein>
<keyword evidence="3" id="KW-1185">Reference proteome</keyword>
<dbReference type="RefSeq" id="WP_163722233.1">
    <property type="nucleotide sequence ID" value="NZ_AP022563.1"/>
</dbReference>
<dbReference type="GO" id="GO:0009294">
    <property type="term" value="P:DNA-mediated transformation"/>
    <property type="evidence" value="ECO:0007669"/>
    <property type="project" value="InterPro"/>
</dbReference>